<sequence>MNRSTNLAARQSGPAVAACEWPPPAQALRRQRLAAVPRRRLARQSADPVRVVVVDQHLRPSAVPAVPPRRSSAPSLIGCTALPPTWREGPARAAARKSDSSNNAPASRTIESRAYGFTAVRKRPIATIVIVKIF</sequence>
<feature type="region of interest" description="Disordered" evidence="1">
    <location>
        <begin position="62"/>
        <end position="81"/>
    </location>
</feature>
<feature type="compositionally biased region" description="Low complexity" evidence="1">
    <location>
        <begin position="62"/>
        <end position="75"/>
    </location>
</feature>
<proteinExistence type="predicted"/>
<dbReference type="AlphaFoldDB" id="A0A182SMC2"/>
<accession>A0A182SMC2</accession>
<organism evidence="2 3">
    <name type="scientific">Anopheles maculatus</name>
    <dbReference type="NCBI Taxonomy" id="74869"/>
    <lineage>
        <taxon>Eukaryota</taxon>
        <taxon>Metazoa</taxon>
        <taxon>Ecdysozoa</taxon>
        <taxon>Arthropoda</taxon>
        <taxon>Hexapoda</taxon>
        <taxon>Insecta</taxon>
        <taxon>Pterygota</taxon>
        <taxon>Neoptera</taxon>
        <taxon>Endopterygota</taxon>
        <taxon>Diptera</taxon>
        <taxon>Nematocera</taxon>
        <taxon>Culicoidea</taxon>
        <taxon>Culicidae</taxon>
        <taxon>Anophelinae</taxon>
        <taxon>Anopheles</taxon>
        <taxon>Anopheles maculatus group</taxon>
    </lineage>
</organism>
<dbReference type="VEuPathDB" id="VectorBase:AMAM009647"/>
<name>A0A182SMC2_9DIPT</name>
<dbReference type="EnsemblMetazoa" id="AMAM009647-RA">
    <property type="protein sequence ID" value="AMAM009647-PA"/>
    <property type="gene ID" value="AMAM009647"/>
</dbReference>
<reference evidence="3" key="1">
    <citation type="submission" date="2013-09" db="EMBL/GenBank/DDBJ databases">
        <title>The Genome Sequence of Anopheles maculatus species B.</title>
        <authorList>
            <consortium name="The Broad Institute Genomics Platform"/>
            <person name="Neafsey D.E."/>
            <person name="Besansky N."/>
            <person name="Howell P."/>
            <person name="Walton C."/>
            <person name="Young S.K."/>
            <person name="Zeng Q."/>
            <person name="Gargeya S."/>
            <person name="Fitzgerald M."/>
            <person name="Haas B."/>
            <person name="Abouelleil A."/>
            <person name="Allen A.W."/>
            <person name="Alvarado L."/>
            <person name="Arachchi H.M."/>
            <person name="Berlin A.M."/>
            <person name="Chapman S.B."/>
            <person name="Gainer-Dewar J."/>
            <person name="Goldberg J."/>
            <person name="Griggs A."/>
            <person name="Gujja S."/>
            <person name="Hansen M."/>
            <person name="Howarth C."/>
            <person name="Imamovic A."/>
            <person name="Ireland A."/>
            <person name="Larimer J."/>
            <person name="McCowan C."/>
            <person name="Murphy C."/>
            <person name="Pearson M."/>
            <person name="Poon T.W."/>
            <person name="Priest M."/>
            <person name="Roberts A."/>
            <person name="Saif S."/>
            <person name="Shea T."/>
            <person name="Sisk P."/>
            <person name="Sykes S."/>
            <person name="Wortman J."/>
            <person name="Nusbaum C."/>
            <person name="Birren B."/>
        </authorList>
    </citation>
    <scope>NUCLEOTIDE SEQUENCE [LARGE SCALE GENOMIC DNA]</scope>
    <source>
        <strain evidence="3">maculatus3</strain>
    </source>
</reference>
<feature type="region of interest" description="Disordered" evidence="1">
    <location>
        <begin position="87"/>
        <end position="107"/>
    </location>
</feature>
<protein>
    <submittedName>
        <fullName evidence="2">Uncharacterized protein</fullName>
    </submittedName>
</protein>
<dbReference type="Proteomes" id="UP000075901">
    <property type="component" value="Unassembled WGS sequence"/>
</dbReference>
<evidence type="ECO:0000256" key="1">
    <source>
        <dbReference type="SAM" id="MobiDB-lite"/>
    </source>
</evidence>
<evidence type="ECO:0000313" key="3">
    <source>
        <dbReference type="Proteomes" id="UP000075901"/>
    </source>
</evidence>
<evidence type="ECO:0000313" key="2">
    <source>
        <dbReference type="EnsemblMetazoa" id="AMAM009647-PA"/>
    </source>
</evidence>
<keyword evidence="3" id="KW-1185">Reference proteome</keyword>
<reference evidence="2" key="2">
    <citation type="submission" date="2020-05" db="UniProtKB">
        <authorList>
            <consortium name="EnsemblMetazoa"/>
        </authorList>
    </citation>
    <scope>IDENTIFICATION</scope>
    <source>
        <strain evidence="2">maculatus3</strain>
    </source>
</reference>